<reference evidence="2 3" key="1">
    <citation type="submission" date="2020-08" db="EMBL/GenBank/DDBJ databases">
        <title>Genomic Encyclopedia of Type Strains, Phase IV (KMG-IV): sequencing the most valuable type-strain genomes for metagenomic binning, comparative biology and taxonomic classification.</title>
        <authorList>
            <person name="Goeker M."/>
        </authorList>
    </citation>
    <scope>NUCLEOTIDE SEQUENCE [LARGE SCALE GENOMIC DNA]</scope>
    <source>
        <strain evidence="2 3">DSM 45385</strain>
    </source>
</reference>
<name>A0A7W8EFP1_9ACTN</name>
<dbReference type="EMBL" id="JACHIN010000006">
    <property type="protein sequence ID" value="MBB5078985.1"/>
    <property type="molecule type" value="Genomic_DNA"/>
</dbReference>
<sequence>MPADPYDVARALREGLGLGEGAEPDYPVRPRALAGLWLALAVLLLLVGAVVAGYAGVVA</sequence>
<organism evidence="2 3">
    <name type="scientific">Nonomuraea endophytica</name>
    <dbReference type="NCBI Taxonomy" id="714136"/>
    <lineage>
        <taxon>Bacteria</taxon>
        <taxon>Bacillati</taxon>
        <taxon>Actinomycetota</taxon>
        <taxon>Actinomycetes</taxon>
        <taxon>Streptosporangiales</taxon>
        <taxon>Streptosporangiaceae</taxon>
        <taxon>Nonomuraea</taxon>
    </lineage>
</organism>
<feature type="transmembrane region" description="Helical" evidence="1">
    <location>
        <begin position="34"/>
        <end position="57"/>
    </location>
</feature>
<dbReference type="AlphaFoldDB" id="A0A7W8EFP1"/>
<evidence type="ECO:0000313" key="2">
    <source>
        <dbReference type="EMBL" id="MBB5078985.1"/>
    </source>
</evidence>
<keyword evidence="1" id="KW-0472">Membrane</keyword>
<evidence type="ECO:0000313" key="3">
    <source>
        <dbReference type="Proteomes" id="UP000568380"/>
    </source>
</evidence>
<dbReference type="Proteomes" id="UP000568380">
    <property type="component" value="Unassembled WGS sequence"/>
</dbReference>
<proteinExistence type="predicted"/>
<keyword evidence="3" id="KW-1185">Reference proteome</keyword>
<evidence type="ECO:0000256" key="1">
    <source>
        <dbReference type="SAM" id="Phobius"/>
    </source>
</evidence>
<keyword evidence="1" id="KW-1133">Transmembrane helix</keyword>
<keyword evidence="1" id="KW-0812">Transmembrane</keyword>
<protein>
    <submittedName>
        <fullName evidence="2">Uncharacterized protein</fullName>
    </submittedName>
</protein>
<dbReference type="RefSeq" id="WP_184964277.1">
    <property type="nucleotide sequence ID" value="NZ_JACHIN010000006.1"/>
</dbReference>
<comment type="caution">
    <text evidence="2">The sequence shown here is derived from an EMBL/GenBank/DDBJ whole genome shotgun (WGS) entry which is preliminary data.</text>
</comment>
<accession>A0A7W8EFP1</accession>
<gene>
    <name evidence="2" type="ORF">HNR40_004471</name>
</gene>